<evidence type="ECO:0000259" key="10">
    <source>
        <dbReference type="PROSITE" id="PS51873"/>
    </source>
</evidence>
<evidence type="ECO:0000256" key="1">
    <source>
        <dbReference type="ARBA" id="ARBA00004906"/>
    </source>
</evidence>
<keyword evidence="9" id="KW-0472">Membrane</keyword>
<dbReference type="AlphaFoldDB" id="A0AAN8IAU4"/>
<dbReference type="Gene3D" id="1.20.120.1750">
    <property type="match status" value="1"/>
</dbReference>
<dbReference type="InterPro" id="IPR058758">
    <property type="entry name" value="UBA_RNF216"/>
</dbReference>
<keyword evidence="5" id="KW-0863">Zinc-finger</keyword>
<evidence type="ECO:0000256" key="3">
    <source>
        <dbReference type="ARBA" id="ARBA00022723"/>
    </source>
</evidence>
<feature type="compositionally biased region" description="Polar residues" evidence="8">
    <location>
        <begin position="17"/>
        <end position="31"/>
    </location>
</feature>
<dbReference type="Pfam" id="PF26191">
    <property type="entry name" value="RING-HC_RBR_RNF216"/>
    <property type="match status" value="1"/>
</dbReference>
<dbReference type="PROSITE" id="PS51873">
    <property type="entry name" value="TRIAD"/>
    <property type="match status" value="1"/>
</dbReference>
<reference evidence="11 12" key="1">
    <citation type="submission" date="2022-12" db="EMBL/GenBank/DDBJ databases">
        <title>Genomic features and morphological characterization of a novel Knufia sp. strain isolated from spacecraft assembly facility.</title>
        <authorList>
            <person name="Teixeira M."/>
            <person name="Chander A.M."/>
            <person name="Stajich J.E."/>
            <person name="Venkateswaran K."/>
        </authorList>
    </citation>
    <scope>NUCLEOTIDE SEQUENCE [LARGE SCALE GENOMIC DNA]</scope>
    <source>
        <strain evidence="11 12">FJI-L2-BK-P2</strain>
    </source>
</reference>
<keyword evidence="7" id="KW-0862">Zinc</keyword>
<dbReference type="Proteomes" id="UP001316803">
    <property type="component" value="Unassembled WGS sequence"/>
</dbReference>
<keyword evidence="2" id="KW-0808">Transferase</keyword>
<organism evidence="11 12">
    <name type="scientific">Knufia fluminis</name>
    <dbReference type="NCBI Taxonomy" id="191047"/>
    <lineage>
        <taxon>Eukaryota</taxon>
        <taxon>Fungi</taxon>
        <taxon>Dikarya</taxon>
        <taxon>Ascomycota</taxon>
        <taxon>Pezizomycotina</taxon>
        <taxon>Eurotiomycetes</taxon>
        <taxon>Chaetothyriomycetidae</taxon>
        <taxon>Chaetothyriales</taxon>
        <taxon>Trichomeriaceae</taxon>
        <taxon>Knufia</taxon>
    </lineage>
</organism>
<evidence type="ECO:0000313" key="11">
    <source>
        <dbReference type="EMBL" id="KAK5957171.1"/>
    </source>
</evidence>
<dbReference type="InterPro" id="IPR013083">
    <property type="entry name" value="Znf_RING/FYVE/PHD"/>
</dbReference>
<protein>
    <recommendedName>
        <fullName evidence="10">RING-type domain-containing protein</fullName>
    </recommendedName>
</protein>
<keyword evidence="12" id="KW-1185">Reference proteome</keyword>
<dbReference type="PANTHER" id="PTHR22770">
    <property type="entry name" value="UBIQUITIN CONJUGATING ENZYME 7 INTERACTING PROTEIN-RELATED"/>
    <property type="match status" value="1"/>
</dbReference>
<evidence type="ECO:0000313" key="12">
    <source>
        <dbReference type="Proteomes" id="UP001316803"/>
    </source>
</evidence>
<evidence type="ECO:0000256" key="7">
    <source>
        <dbReference type="ARBA" id="ARBA00022833"/>
    </source>
</evidence>
<feature type="domain" description="RING-type" evidence="10">
    <location>
        <begin position="282"/>
        <end position="584"/>
    </location>
</feature>
<name>A0AAN8IAU4_9EURO</name>
<dbReference type="Gene3D" id="3.30.40.10">
    <property type="entry name" value="Zinc/RING finger domain, C3HC4 (zinc finger)"/>
    <property type="match status" value="1"/>
</dbReference>
<evidence type="ECO:0000256" key="6">
    <source>
        <dbReference type="ARBA" id="ARBA00022786"/>
    </source>
</evidence>
<keyword evidence="3" id="KW-0479">Metal-binding</keyword>
<dbReference type="Pfam" id="PF26112">
    <property type="entry name" value="UBA_RNF216"/>
    <property type="match status" value="1"/>
</dbReference>
<evidence type="ECO:0000256" key="5">
    <source>
        <dbReference type="ARBA" id="ARBA00022771"/>
    </source>
</evidence>
<dbReference type="InterPro" id="IPR044066">
    <property type="entry name" value="TRIAD_supradom"/>
</dbReference>
<sequence>MAQWSSRMIVASGPGFKSSTSVMWRPTSSPRRTPKSEASIRPPLSPRSTLTEVLRLNQFRVKNASSPALLTEKEEVQDEAIQLNKDLAVLANVFPDVKYECLREVLRRFDGDSRLEISTEQLYRYKAEWSKGRIQLPPREQDEPILIEDQFRTEQYRNACARLLYKEFTSLNKSAVDAVLAEVSYSYTEARPVLHEISVKSWRATLQSLFRRRKDRGTVPAFIWEKGRTGREIVLSGSAELDKELETLFLQPVRESEIACQEEHDRQLAVELNEREARKAEALYECQICYSDVPFEDITACTAEAHVVCLDCVRKSLNEAIFGQNWAQSVEPQLSTLKCLAPIDPRCEGHIPSNQLKQAVLLEKSGKELWDKFEDRLAEKAIFESRLPLVRCPFCSYAEAETTYDPHSARQISWSFRPMPTHYKIFAILACEFLLPTLLFLVLFLRIIWPSLLPNIFYTSLSHLARSQHTTRFRCLNPSCKRTSCLKCSKPFHDPHTCHEPLLMSLRQSVETARTLAIKRVCPRCGTSFVKSSGCNKLTCVCGYSMCYLCRKNIGKTGENEGAEGYRHFCEHFRPTGGKCTQCEKCDLYKSEEEDVLVRKAGEEAEREWRGREGGKMNEANKREVEGLRFDHDGVVGRVGVWDRFVRGDWTVQGVSDWVVGQAVVVRI</sequence>
<feature type="transmembrane region" description="Helical" evidence="9">
    <location>
        <begin position="425"/>
        <end position="449"/>
    </location>
</feature>
<accession>A0AAN8IAU4</accession>
<comment type="caution">
    <text evidence="11">The sequence shown here is derived from an EMBL/GenBank/DDBJ whole genome shotgun (WGS) entry which is preliminary data.</text>
</comment>
<dbReference type="CDD" id="cd20353">
    <property type="entry name" value="Rcat_RBR_RNF216"/>
    <property type="match status" value="1"/>
</dbReference>
<evidence type="ECO:0000256" key="4">
    <source>
        <dbReference type="ARBA" id="ARBA00022737"/>
    </source>
</evidence>
<dbReference type="InterPro" id="IPR047544">
    <property type="entry name" value="RING-HC_RBR_RNF216"/>
</dbReference>
<dbReference type="PANTHER" id="PTHR22770:SF42">
    <property type="entry name" value="FINGER PROTEIN (ZIN), PUTATIVE (AFU_ORTHOLOGUE AFUA_4G03910)-RELATED"/>
    <property type="match status" value="1"/>
</dbReference>
<comment type="pathway">
    <text evidence="1">Protein modification; protein ubiquitination.</text>
</comment>
<keyword evidence="9" id="KW-1133">Transmembrane helix</keyword>
<keyword evidence="9" id="KW-0812">Transmembrane</keyword>
<proteinExistence type="predicted"/>
<dbReference type="InterPro" id="IPR047546">
    <property type="entry name" value="Rcat_RBR_RNF216"/>
</dbReference>
<dbReference type="SUPFAM" id="SSF57850">
    <property type="entry name" value="RING/U-box"/>
    <property type="match status" value="1"/>
</dbReference>
<keyword evidence="4" id="KW-0677">Repeat</keyword>
<dbReference type="Pfam" id="PF26200">
    <property type="entry name" value="Rcat_RNF216"/>
    <property type="match status" value="1"/>
</dbReference>
<evidence type="ECO:0000256" key="2">
    <source>
        <dbReference type="ARBA" id="ARBA00022679"/>
    </source>
</evidence>
<evidence type="ECO:0000256" key="8">
    <source>
        <dbReference type="SAM" id="MobiDB-lite"/>
    </source>
</evidence>
<feature type="region of interest" description="Disordered" evidence="8">
    <location>
        <begin position="12"/>
        <end position="45"/>
    </location>
</feature>
<dbReference type="InterPro" id="IPR051628">
    <property type="entry name" value="LUBAC_E3_Ligases"/>
</dbReference>
<evidence type="ECO:0000256" key="9">
    <source>
        <dbReference type="SAM" id="Phobius"/>
    </source>
</evidence>
<keyword evidence="6" id="KW-0833">Ubl conjugation pathway</keyword>
<dbReference type="GO" id="GO:0016740">
    <property type="term" value="F:transferase activity"/>
    <property type="evidence" value="ECO:0007669"/>
    <property type="project" value="UniProtKB-KW"/>
</dbReference>
<gene>
    <name evidence="11" type="ORF">OHC33_001541</name>
</gene>
<dbReference type="CDD" id="cd16630">
    <property type="entry name" value="RING-HC_RBR_RNF216"/>
    <property type="match status" value="1"/>
</dbReference>
<dbReference type="GO" id="GO:0008270">
    <property type="term" value="F:zinc ion binding"/>
    <property type="evidence" value="ECO:0007669"/>
    <property type="project" value="UniProtKB-KW"/>
</dbReference>
<dbReference type="EMBL" id="JAKLMC020000003">
    <property type="protein sequence ID" value="KAK5957171.1"/>
    <property type="molecule type" value="Genomic_DNA"/>
</dbReference>